<evidence type="ECO:0000256" key="4">
    <source>
        <dbReference type="ARBA" id="ARBA00023002"/>
    </source>
</evidence>
<dbReference type="GO" id="GO:0019563">
    <property type="term" value="P:glycerol catabolic process"/>
    <property type="evidence" value="ECO:0007669"/>
    <property type="project" value="UniProtKB-UniRule"/>
</dbReference>
<dbReference type="EC" id="1.1.5.3" evidence="5"/>
<evidence type="ECO:0000259" key="6">
    <source>
        <dbReference type="Pfam" id="PF00890"/>
    </source>
</evidence>
<sequence>MKFDTVIIGGGLAGLLCGIRLTKQGLRCAIVTRGQSALHFSSGSLDLLGTSRPEDLPADHPYSLLGIKNVTRFALETENLLADCGARMQGHARQNHQRVTPLGTLRAAWLSPEEVPVAPFNASRVRVVGIAGFLDFQPHLAAASLRQQGVEVDTAEIELPELDVLRENPSEFRAVNIARLLDNEEKWPLLYEALKPLSETCDALFMPACFGLTDNRLWRWLSDRLPCTLGLLPTLPPSVPGIRLHTQLQRQFVAQGGVWMAGDEVKKITLNGGEASEVWTRNHGDIPLRARFTVLASGSFFSNGLLSSREGIREAVLGLDVRQSASRADWYQSDFFTPQPWQQFGVIVDNLLHPRLAGTRVDNLYAIGSILGGYDPIAQGCGGGVCAVTALHVAEQIIQRTEAQQ</sequence>
<accession>A0A3R9QLT7</accession>
<dbReference type="NCBIfam" id="TIGR03378">
    <property type="entry name" value="glycerol3P_GlpB"/>
    <property type="match status" value="1"/>
</dbReference>
<name>A0A3R9QLT7_9ENTR</name>
<dbReference type="PANTHER" id="PTHR43734:SF7">
    <property type="entry name" value="4,4'-DIAPONEUROSPORENE OXYGENASE"/>
    <property type="match status" value="1"/>
</dbReference>
<dbReference type="InterPro" id="IPR003953">
    <property type="entry name" value="FAD-dep_OxRdtase_2_FAD-bd"/>
</dbReference>
<keyword evidence="4 5" id="KW-0560">Oxidoreductase</keyword>
<evidence type="ECO:0000256" key="2">
    <source>
        <dbReference type="ARBA" id="ARBA00022630"/>
    </source>
</evidence>
<dbReference type="Pfam" id="PF00890">
    <property type="entry name" value="FAD_binding_2"/>
    <property type="match status" value="1"/>
</dbReference>
<comment type="function">
    <text evidence="5">Conversion of glycerol 3-phosphate to dihydroxyacetone. Uses fumarate or nitrate as electron acceptor.</text>
</comment>
<dbReference type="NCBIfam" id="NF003719">
    <property type="entry name" value="PRK05329.1-2"/>
    <property type="match status" value="1"/>
</dbReference>
<comment type="cofactor">
    <cofactor evidence="5">
        <name>FMN</name>
        <dbReference type="ChEBI" id="CHEBI:58210"/>
    </cofactor>
</comment>
<comment type="pathway">
    <text evidence="5">Polyol metabolism; glycerol degradation via glycerol kinase pathway; glycerone phosphate from sn-glycerol 3-phosphate (anaerobic route): step 1/1.</text>
</comment>
<dbReference type="GO" id="GO:0009331">
    <property type="term" value="C:glycerol-3-phosphate dehydrogenase (FAD) complex"/>
    <property type="evidence" value="ECO:0007669"/>
    <property type="project" value="InterPro"/>
</dbReference>
<dbReference type="InterPro" id="IPR009158">
    <property type="entry name" value="G3P_DH_GlpB_su"/>
</dbReference>
<dbReference type="InterPro" id="IPR036188">
    <property type="entry name" value="FAD/NAD-bd_sf"/>
</dbReference>
<reference evidence="7 8" key="1">
    <citation type="submission" date="2018-12" db="EMBL/GenBank/DDBJ databases">
        <title>The Genome Submission of two Enterobacter spp. strains.</title>
        <authorList>
            <person name="Wu W."/>
            <person name="Wei L."/>
            <person name="Feng Y."/>
            <person name="Zong Z."/>
        </authorList>
    </citation>
    <scope>NUCLEOTIDE SEQUENCE [LARGE SCALE GENOMIC DNA]</scope>
    <source>
        <strain evidence="7 8">WCHEHu045002</strain>
    </source>
</reference>
<feature type="domain" description="FAD-dependent oxidoreductase 2 FAD-binding" evidence="6">
    <location>
        <begin position="4"/>
        <end position="385"/>
    </location>
</feature>
<dbReference type="HAMAP" id="MF_00753">
    <property type="entry name" value="Glycerol3P_GlpB"/>
    <property type="match status" value="1"/>
</dbReference>
<comment type="similarity">
    <text evidence="1">Belongs to the carotenoid/retinoid oxidoreductase family.</text>
</comment>
<comment type="catalytic activity">
    <reaction evidence="5">
        <text>a quinone + sn-glycerol 3-phosphate = dihydroxyacetone phosphate + a quinol</text>
        <dbReference type="Rhea" id="RHEA:18977"/>
        <dbReference type="ChEBI" id="CHEBI:24646"/>
        <dbReference type="ChEBI" id="CHEBI:57597"/>
        <dbReference type="ChEBI" id="CHEBI:57642"/>
        <dbReference type="ChEBI" id="CHEBI:132124"/>
        <dbReference type="EC" id="1.1.5.3"/>
    </reaction>
</comment>
<protein>
    <recommendedName>
        <fullName evidence="5">Anaerobic glycerol-3-phosphate dehydrogenase subunit B</fullName>
        <shortName evidence="5">Anaerobic G-3-P dehydrogenase subunit B</shortName>
        <shortName evidence="5">Anaerobic G3Pdhase B</shortName>
        <ecNumber evidence="5">1.1.5.3</ecNumber>
    </recommendedName>
</protein>
<dbReference type="GO" id="GO:0004368">
    <property type="term" value="F:glycerol-3-phosphate dehydrogenase (quinone) activity"/>
    <property type="evidence" value="ECO:0007669"/>
    <property type="project" value="UniProtKB-UniRule"/>
</dbReference>
<comment type="similarity">
    <text evidence="5">Belongs to the anaerobic G-3-P dehydrogenase subunit B family.</text>
</comment>
<evidence type="ECO:0000256" key="1">
    <source>
        <dbReference type="ARBA" id="ARBA00006046"/>
    </source>
</evidence>
<keyword evidence="2 5" id="KW-0285">Flavoprotein</keyword>
<dbReference type="EMBL" id="RWHU01000007">
    <property type="protein sequence ID" value="RSK65241.1"/>
    <property type="molecule type" value="Genomic_DNA"/>
</dbReference>
<dbReference type="AlphaFoldDB" id="A0A3R9QLT7"/>
<evidence type="ECO:0000256" key="5">
    <source>
        <dbReference type="HAMAP-Rule" id="MF_00753"/>
    </source>
</evidence>
<evidence type="ECO:0000313" key="8">
    <source>
        <dbReference type="Proteomes" id="UP000276389"/>
    </source>
</evidence>
<dbReference type="Proteomes" id="UP000276389">
    <property type="component" value="Unassembled WGS sequence"/>
</dbReference>
<evidence type="ECO:0000256" key="3">
    <source>
        <dbReference type="ARBA" id="ARBA00022643"/>
    </source>
</evidence>
<dbReference type="Gene3D" id="3.50.50.60">
    <property type="entry name" value="FAD/NAD(P)-binding domain"/>
    <property type="match status" value="1"/>
</dbReference>
<comment type="subunit">
    <text evidence="5">Composed of a catalytic GlpA/B dimer and of membrane bound GlpC.</text>
</comment>
<proteinExistence type="inferred from homology"/>
<dbReference type="RefSeq" id="WP_125915161.1">
    <property type="nucleotide sequence ID" value="NZ_CAMLPR010000043.1"/>
</dbReference>
<comment type="caution">
    <text evidence="7">The sequence shown here is derived from an EMBL/GenBank/DDBJ whole genome shotgun (WGS) entry which is preliminary data.</text>
</comment>
<dbReference type="PANTHER" id="PTHR43734">
    <property type="entry name" value="PHYTOENE DESATURASE"/>
    <property type="match status" value="1"/>
</dbReference>
<keyword evidence="3 5" id="KW-0288">FMN</keyword>
<dbReference type="NCBIfam" id="NF003720">
    <property type="entry name" value="PRK05329.1-3"/>
    <property type="match status" value="1"/>
</dbReference>
<dbReference type="UniPathway" id="UPA00618">
    <property type="reaction ID" value="UER00673"/>
</dbReference>
<evidence type="ECO:0000313" key="7">
    <source>
        <dbReference type="EMBL" id="RSK65241.1"/>
    </source>
</evidence>
<dbReference type="SUPFAM" id="SSF51905">
    <property type="entry name" value="FAD/NAD(P)-binding domain"/>
    <property type="match status" value="1"/>
</dbReference>
<dbReference type="NCBIfam" id="NF003718">
    <property type="entry name" value="PRK05329.1-1"/>
    <property type="match status" value="1"/>
</dbReference>
<organism evidence="7 8">
    <name type="scientific">Enterobacter huaxiensis</name>
    <dbReference type="NCBI Taxonomy" id="2494702"/>
    <lineage>
        <taxon>Bacteria</taxon>
        <taxon>Pseudomonadati</taxon>
        <taxon>Pseudomonadota</taxon>
        <taxon>Gammaproteobacteria</taxon>
        <taxon>Enterobacterales</taxon>
        <taxon>Enterobacteriaceae</taxon>
        <taxon>Enterobacter</taxon>
    </lineage>
</organism>
<gene>
    <name evidence="5 7" type="primary">glpB</name>
    <name evidence="7" type="ORF">EJE24_18030</name>
</gene>
<dbReference type="PIRSF" id="PIRSF000141">
    <property type="entry name" value="Anaerobic_G3P_dh"/>
    <property type="match status" value="1"/>
</dbReference>